<dbReference type="EMBL" id="NBNE01000572">
    <property type="protein sequence ID" value="OWZ18549.1"/>
    <property type="molecule type" value="Genomic_DNA"/>
</dbReference>
<protein>
    <submittedName>
        <fullName evidence="2">Uncharacterized protein</fullName>
    </submittedName>
</protein>
<evidence type="ECO:0000256" key="1">
    <source>
        <dbReference type="SAM" id="MobiDB-lite"/>
    </source>
</evidence>
<dbReference type="Proteomes" id="UP000198211">
    <property type="component" value="Unassembled WGS sequence"/>
</dbReference>
<gene>
    <name evidence="2" type="ORF">PHMEG_0007343</name>
</gene>
<dbReference type="OrthoDB" id="128850at2759"/>
<organism evidence="2 3">
    <name type="scientific">Phytophthora megakarya</name>
    <dbReference type="NCBI Taxonomy" id="4795"/>
    <lineage>
        <taxon>Eukaryota</taxon>
        <taxon>Sar</taxon>
        <taxon>Stramenopiles</taxon>
        <taxon>Oomycota</taxon>
        <taxon>Peronosporomycetes</taxon>
        <taxon>Peronosporales</taxon>
        <taxon>Peronosporaceae</taxon>
        <taxon>Phytophthora</taxon>
    </lineage>
</organism>
<feature type="compositionally biased region" description="Low complexity" evidence="1">
    <location>
        <begin position="80"/>
        <end position="90"/>
    </location>
</feature>
<comment type="caution">
    <text evidence="2">The sequence shown here is derived from an EMBL/GenBank/DDBJ whole genome shotgun (WGS) entry which is preliminary data.</text>
</comment>
<proteinExistence type="predicted"/>
<evidence type="ECO:0000313" key="3">
    <source>
        <dbReference type="Proteomes" id="UP000198211"/>
    </source>
</evidence>
<feature type="compositionally biased region" description="Basic and acidic residues" evidence="1">
    <location>
        <begin position="64"/>
        <end position="78"/>
    </location>
</feature>
<reference evidence="3" key="1">
    <citation type="submission" date="2017-03" db="EMBL/GenBank/DDBJ databases">
        <title>Phytopthora megakarya and P. palmivora, two closely related causual agents of cacao black pod achieved similar genome size and gene model numbers by different mechanisms.</title>
        <authorList>
            <person name="Ali S."/>
            <person name="Shao J."/>
            <person name="Larry D.J."/>
            <person name="Kronmiller B."/>
            <person name="Shen D."/>
            <person name="Strem M.D."/>
            <person name="Melnick R.L."/>
            <person name="Guiltinan M.J."/>
            <person name="Tyler B.M."/>
            <person name="Meinhardt L.W."/>
            <person name="Bailey B.A."/>
        </authorList>
    </citation>
    <scope>NUCLEOTIDE SEQUENCE [LARGE SCALE GENOMIC DNA]</scope>
    <source>
        <strain evidence="3">zdho120</strain>
    </source>
</reference>
<feature type="region of interest" description="Disordered" evidence="1">
    <location>
        <begin position="64"/>
        <end position="112"/>
    </location>
</feature>
<evidence type="ECO:0000313" key="2">
    <source>
        <dbReference type="EMBL" id="OWZ18549.1"/>
    </source>
</evidence>
<keyword evidence="3" id="KW-1185">Reference proteome</keyword>
<sequence length="140" mass="15795">MPVVAWVPIGQLPRDVGYVRIDSLKYNEWQVLAYAATRDKTLFVIECEMYEQWMASQPPTVDGLHTEYDERYQPHIDSGETTTSVVTTDASSEDSSGEESSDEISSEQSTGDVLDYLERTFVSIIRVLTTEGNDQDDDET</sequence>
<accession>A0A225WN28</accession>
<feature type="compositionally biased region" description="Acidic residues" evidence="1">
    <location>
        <begin position="91"/>
        <end position="105"/>
    </location>
</feature>
<name>A0A225WN28_9STRA</name>
<dbReference type="AlphaFoldDB" id="A0A225WN28"/>